<sequence length="143" mass="16061">MSSSTRHSGSESSSTSTESTLTQSTLEFIEENASSSLISPASTHIPRMIKLHYENWTLRVPDTITEAHELLHMLRSHRRSCVAQKTAAEQRLHTMIICVNFLRTEIDREAERIKEADSDIGQARQMISLKGLPDIFSCSECIA</sequence>
<evidence type="ECO:0000313" key="3">
    <source>
        <dbReference type="Proteomes" id="UP000636479"/>
    </source>
</evidence>
<dbReference type="RefSeq" id="XP_037215655.1">
    <property type="nucleotide sequence ID" value="XM_037367823.1"/>
</dbReference>
<dbReference type="AlphaFoldDB" id="A0A8H6VTM2"/>
<proteinExistence type="predicted"/>
<reference evidence="2" key="1">
    <citation type="submission" date="2020-05" db="EMBL/GenBank/DDBJ databases">
        <title>Mycena genomes resolve the evolution of fungal bioluminescence.</title>
        <authorList>
            <person name="Tsai I.J."/>
        </authorList>
    </citation>
    <scope>NUCLEOTIDE SEQUENCE</scope>
    <source>
        <strain evidence="2">171206Taipei</strain>
    </source>
</reference>
<feature type="region of interest" description="Disordered" evidence="1">
    <location>
        <begin position="1"/>
        <end position="22"/>
    </location>
</feature>
<name>A0A8H6VTM2_9AGAR</name>
<gene>
    <name evidence="2" type="ORF">MIND_01127100</name>
</gene>
<evidence type="ECO:0000313" key="2">
    <source>
        <dbReference type="EMBL" id="KAF7293492.1"/>
    </source>
</evidence>
<evidence type="ECO:0000256" key="1">
    <source>
        <dbReference type="SAM" id="MobiDB-lite"/>
    </source>
</evidence>
<keyword evidence="3" id="KW-1185">Reference proteome</keyword>
<dbReference type="Proteomes" id="UP000636479">
    <property type="component" value="Unassembled WGS sequence"/>
</dbReference>
<comment type="caution">
    <text evidence="2">The sequence shown here is derived from an EMBL/GenBank/DDBJ whole genome shotgun (WGS) entry which is preliminary data.</text>
</comment>
<accession>A0A8H6VTM2</accession>
<protein>
    <submittedName>
        <fullName evidence="2">Uncharacterized protein</fullName>
    </submittedName>
</protein>
<dbReference type="EMBL" id="JACAZF010000010">
    <property type="protein sequence ID" value="KAF7293492.1"/>
    <property type="molecule type" value="Genomic_DNA"/>
</dbReference>
<organism evidence="2 3">
    <name type="scientific">Mycena indigotica</name>
    <dbReference type="NCBI Taxonomy" id="2126181"/>
    <lineage>
        <taxon>Eukaryota</taxon>
        <taxon>Fungi</taxon>
        <taxon>Dikarya</taxon>
        <taxon>Basidiomycota</taxon>
        <taxon>Agaricomycotina</taxon>
        <taxon>Agaricomycetes</taxon>
        <taxon>Agaricomycetidae</taxon>
        <taxon>Agaricales</taxon>
        <taxon>Marasmiineae</taxon>
        <taxon>Mycenaceae</taxon>
        <taxon>Mycena</taxon>
    </lineage>
</organism>
<dbReference type="OrthoDB" id="3016007at2759"/>
<dbReference type="GeneID" id="59350339"/>